<accession>A0A840PWL8</accession>
<reference evidence="1 2" key="1">
    <citation type="submission" date="2020-08" db="EMBL/GenBank/DDBJ databases">
        <title>Genomic Encyclopedia of Type Strains, Phase IV (KMG-IV): sequencing the most valuable type-strain genomes for metagenomic binning, comparative biology and taxonomic classification.</title>
        <authorList>
            <person name="Goeker M."/>
        </authorList>
    </citation>
    <scope>NUCLEOTIDE SEQUENCE [LARGE SCALE GENOMIC DNA]</scope>
    <source>
        <strain evidence="1 2">DSM 10633</strain>
    </source>
</reference>
<evidence type="ECO:0000313" key="1">
    <source>
        <dbReference type="EMBL" id="MBB5149102.1"/>
    </source>
</evidence>
<proteinExistence type="predicted"/>
<comment type="caution">
    <text evidence="1">The sequence shown here is derived from an EMBL/GenBank/DDBJ whole genome shotgun (WGS) entry which is preliminary data.</text>
</comment>
<dbReference type="RefSeq" id="WP_168412375.1">
    <property type="nucleotide sequence ID" value="NZ_JAAXPW010000015.1"/>
</dbReference>
<evidence type="ECO:0000313" key="2">
    <source>
        <dbReference type="Proteomes" id="UP000557217"/>
    </source>
</evidence>
<sequence length="587" mass="61757">MKVTFKPLTEAKTGFAPEILDNNGNKVEVVPVDLQVGETEATLTFKTPLSVDPVGVWTVGGVKFDNDAVKNYNDIVTAALNGNEVALLAALKKAGLSNVKDENITAYLTAINASTTKEKLADIQTIIDKTNETSLTASEAAAAVKAVNDATNQVQLLAALQGKVFTRVNPDWIVDYNLAIVAAKATPTNTDTVAKIQAIVDSVNSTKIEEANEASTTVATQNAVTELIKKYVADDVAPATAKADAIKASEIKAAIFGVKEATTPATVYNALVKLSSLDGTNLPATALNANLKTEYLTAKNAANISGTTDVSQLRTDVVTAADTAALSAINTITITTDLADVKAKLQKLADVTSHLGTSKFDMSTVVDTRLADYRDALANTEVTTQENVETAIASVNNKANVAKNLATLKDTNATVVEVRNALTELAAGVEANTTTTAYLNASSQVKLEVAQFIIDNRDKLADELTVENVTNHEDSTPPAPTYATHAIQKALADHAAKVAEFNTIGNLADATITSTKDALDAYAYDPYVALTTSQKLAVAEEINKLTKSDGGNPPTITPLNFNDEDKVTTLKQANAYIDAAIAVVLGN</sequence>
<keyword evidence="2" id="KW-1185">Reference proteome</keyword>
<dbReference type="Proteomes" id="UP000557217">
    <property type="component" value="Unassembled WGS sequence"/>
</dbReference>
<name>A0A840PWL8_URETH</name>
<dbReference type="AlphaFoldDB" id="A0A840PWL8"/>
<protein>
    <submittedName>
        <fullName evidence="1">Uncharacterized protein</fullName>
    </submittedName>
</protein>
<dbReference type="EMBL" id="JACHGZ010000014">
    <property type="protein sequence ID" value="MBB5149102.1"/>
    <property type="molecule type" value="Genomic_DNA"/>
</dbReference>
<gene>
    <name evidence="1" type="ORF">HNR36_001489</name>
</gene>
<organism evidence="1 2">
    <name type="scientific">Ureibacillus thermosphaericus</name>
    <dbReference type="NCBI Taxonomy" id="51173"/>
    <lineage>
        <taxon>Bacteria</taxon>
        <taxon>Bacillati</taxon>
        <taxon>Bacillota</taxon>
        <taxon>Bacilli</taxon>
        <taxon>Bacillales</taxon>
        <taxon>Caryophanaceae</taxon>
        <taxon>Ureibacillus</taxon>
    </lineage>
</organism>